<evidence type="ECO:0000313" key="1">
    <source>
        <dbReference type="EMBL" id="JAH97372.1"/>
    </source>
</evidence>
<reference evidence="1" key="1">
    <citation type="submission" date="2014-11" db="EMBL/GenBank/DDBJ databases">
        <authorList>
            <person name="Amaro Gonzalez C."/>
        </authorList>
    </citation>
    <scope>NUCLEOTIDE SEQUENCE</scope>
</reference>
<protein>
    <submittedName>
        <fullName evidence="1">Uncharacterized protein</fullName>
    </submittedName>
</protein>
<reference evidence="1" key="2">
    <citation type="journal article" date="2015" name="Fish Shellfish Immunol.">
        <title>Early steps in the European eel (Anguilla anguilla)-Vibrio vulnificus interaction in the gills: Role of the RtxA13 toxin.</title>
        <authorList>
            <person name="Callol A."/>
            <person name="Pajuelo D."/>
            <person name="Ebbesson L."/>
            <person name="Teles M."/>
            <person name="MacKenzie S."/>
            <person name="Amaro C."/>
        </authorList>
    </citation>
    <scope>NUCLEOTIDE SEQUENCE</scope>
</reference>
<dbReference type="AlphaFoldDB" id="A0A0E9X3T0"/>
<proteinExistence type="predicted"/>
<organism evidence="1">
    <name type="scientific">Anguilla anguilla</name>
    <name type="common">European freshwater eel</name>
    <name type="synonym">Muraena anguilla</name>
    <dbReference type="NCBI Taxonomy" id="7936"/>
    <lineage>
        <taxon>Eukaryota</taxon>
        <taxon>Metazoa</taxon>
        <taxon>Chordata</taxon>
        <taxon>Craniata</taxon>
        <taxon>Vertebrata</taxon>
        <taxon>Euteleostomi</taxon>
        <taxon>Actinopterygii</taxon>
        <taxon>Neopterygii</taxon>
        <taxon>Teleostei</taxon>
        <taxon>Anguilliformes</taxon>
        <taxon>Anguillidae</taxon>
        <taxon>Anguilla</taxon>
    </lineage>
</organism>
<sequence length="80" mass="8964">MWSLEIGFCTAAHQLCMKSIIRLGADTFIACGKQLLKLCLYNCHFSRPESIKLNILRCPVCLVKINLQHMHAFPIACSGV</sequence>
<accession>A0A0E9X3T0</accession>
<name>A0A0E9X3T0_ANGAN</name>
<dbReference type="EMBL" id="GBXM01011205">
    <property type="protein sequence ID" value="JAH97372.1"/>
    <property type="molecule type" value="Transcribed_RNA"/>
</dbReference>